<evidence type="ECO:0000313" key="2">
    <source>
        <dbReference type="Proteomes" id="UP001174909"/>
    </source>
</evidence>
<keyword evidence="2" id="KW-1185">Reference proteome</keyword>
<reference evidence="1" key="1">
    <citation type="submission" date="2023-03" db="EMBL/GenBank/DDBJ databases">
        <authorList>
            <person name="Steffen K."/>
            <person name="Cardenas P."/>
        </authorList>
    </citation>
    <scope>NUCLEOTIDE SEQUENCE</scope>
</reference>
<gene>
    <name evidence="1" type="ORF">GBAR_LOCUS15414</name>
</gene>
<protein>
    <submittedName>
        <fullName evidence="1">Uncharacterized protein</fullName>
    </submittedName>
</protein>
<name>A0AA35SE07_GEOBA</name>
<dbReference type="Proteomes" id="UP001174909">
    <property type="component" value="Unassembled WGS sequence"/>
</dbReference>
<proteinExistence type="predicted"/>
<evidence type="ECO:0000313" key="1">
    <source>
        <dbReference type="EMBL" id="CAI8026911.1"/>
    </source>
</evidence>
<accession>A0AA35SE07</accession>
<dbReference type="AlphaFoldDB" id="A0AA35SE07"/>
<sequence>MRDELWSNRPSTVRTAVASIVETGIGGRYKNGPACCSRPEGVLPCPTSVHSNSPADTPTNRELPSSYTCYCRGPTCGCPTAGCVWTSSSCHHLPRGPPSNNQHLLQERRHDICPGCRSLFLPWSHSCCCPVLH</sequence>
<dbReference type="EMBL" id="CASHTH010002246">
    <property type="protein sequence ID" value="CAI8026911.1"/>
    <property type="molecule type" value="Genomic_DNA"/>
</dbReference>
<comment type="caution">
    <text evidence="1">The sequence shown here is derived from an EMBL/GenBank/DDBJ whole genome shotgun (WGS) entry which is preliminary data.</text>
</comment>
<organism evidence="1 2">
    <name type="scientific">Geodia barretti</name>
    <name type="common">Barrett's horny sponge</name>
    <dbReference type="NCBI Taxonomy" id="519541"/>
    <lineage>
        <taxon>Eukaryota</taxon>
        <taxon>Metazoa</taxon>
        <taxon>Porifera</taxon>
        <taxon>Demospongiae</taxon>
        <taxon>Heteroscleromorpha</taxon>
        <taxon>Tetractinellida</taxon>
        <taxon>Astrophorina</taxon>
        <taxon>Geodiidae</taxon>
        <taxon>Geodia</taxon>
    </lineage>
</organism>